<dbReference type="PANTHER" id="PTHR37398:SF3">
    <property type="entry name" value="GLYCOSIDE HYDROLASE FAMILY 5 DOMAIN-CONTAINING PROTEIN"/>
    <property type="match status" value="1"/>
</dbReference>
<accession>A0AAN9BG04</accession>
<feature type="signal peptide" evidence="1">
    <location>
        <begin position="1"/>
        <end position="18"/>
    </location>
</feature>
<dbReference type="SUPFAM" id="SSF51445">
    <property type="entry name" value="(Trans)glycosidases"/>
    <property type="match status" value="1"/>
</dbReference>
<name>A0AAN9BG04_9CAEN</name>
<evidence type="ECO:0000313" key="3">
    <source>
        <dbReference type="Proteomes" id="UP001374579"/>
    </source>
</evidence>
<dbReference type="InterPro" id="IPR017853">
    <property type="entry name" value="GH"/>
</dbReference>
<gene>
    <name evidence="2" type="ORF">V1264_018838</name>
</gene>
<dbReference type="Gene3D" id="3.20.20.80">
    <property type="entry name" value="Glycosidases"/>
    <property type="match status" value="1"/>
</dbReference>
<evidence type="ECO:0008006" key="4">
    <source>
        <dbReference type="Google" id="ProtNLM"/>
    </source>
</evidence>
<evidence type="ECO:0000313" key="2">
    <source>
        <dbReference type="EMBL" id="KAK7104064.1"/>
    </source>
</evidence>
<keyword evidence="1" id="KW-0732">Signal</keyword>
<dbReference type="EMBL" id="JBAMIC010000008">
    <property type="protein sequence ID" value="KAK7104064.1"/>
    <property type="molecule type" value="Genomic_DNA"/>
</dbReference>
<keyword evidence="3" id="KW-1185">Reference proteome</keyword>
<sequence>MLQLVLFTLCGLISISAGGHVTVKGNDLVHNGQKVFLSGANTAWVAYGYDFGNHQYQYRRTRYLELMDKVKNAGGNSMRTWVHIEGATSPEFDGSGHVTALDKDGSFISDFQQYLDDAQQRNILIFPTLWNGALKQNHAHFQGLVEDTSKLQSYLDKALIPWVKAVKDHPALGGWDIINEMEGIIIPGTQDSEPCFDTTFLANSGAGWAGKTHTAKQLLRFVNWQVDAIRRTDPTALVTAGSWSQKSQSDQWGDRNIYSDTCLTKAGGKAQGTLTFYSTHCYDWQRKFSDDAPFLHSAADYKLDKPLVVAEFNSARGAGMTIEAEFTYLYTHGYSGAWSWHANADGGDTDPTDVQMRGIAALKGKHGAGGQVALSL</sequence>
<proteinExistence type="predicted"/>
<protein>
    <recommendedName>
        <fullName evidence="4">Glycoside hydrolase family 5 protein</fullName>
    </recommendedName>
</protein>
<dbReference type="PANTHER" id="PTHR37398">
    <property type="entry name" value="ENDO-BETA-1,4-MANNANASE"/>
    <property type="match status" value="1"/>
</dbReference>
<feature type="chain" id="PRO_5042848424" description="Glycoside hydrolase family 5 protein" evidence="1">
    <location>
        <begin position="19"/>
        <end position="376"/>
    </location>
</feature>
<reference evidence="2 3" key="1">
    <citation type="submission" date="2024-02" db="EMBL/GenBank/DDBJ databases">
        <title>Chromosome-scale genome assembly of the rough periwinkle Littorina saxatilis.</title>
        <authorList>
            <person name="De Jode A."/>
            <person name="Faria R."/>
            <person name="Formenti G."/>
            <person name="Sims Y."/>
            <person name="Smith T.P."/>
            <person name="Tracey A."/>
            <person name="Wood J.M.D."/>
            <person name="Zagrodzka Z.B."/>
            <person name="Johannesson K."/>
            <person name="Butlin R.K."/>
            <person name="Leder E.H."/>
        </authorList>
    </citation>
    <scope>NUCLEOTIDE SEQUENCE [LARGE SCALE GENOMIC DNA]</scope>
    <source>
        <strain evidence="2">Snail1</strain>
        <tissue evidence="2">Muscle</tissue>
    </source>
</reference>
<evidence type="ECO:0000256" key="1">
    <source>
        <dbReference type="SAM" id="SignalP"/>
    </source>
</evidence>
<dbReference type="AlphaFoldDB" id="A0AAN9BG04"/>
<dbReference type="Proteomes" id="UP001374579">
    <property type="component" value="Unassembled WGS sequence"/>
</dbReference>
<organism evidence="2 3">
    <name type="scientific">Littorina saxatilis</name>
    <dbReference type="NCBI Taxonomy" id="31220"/>
    <lineage>
        <taxon>Eukaryota</taxon>
        <taxon>Metazoa</taxon>
        <taxon>Spiralia</taxon>
        <taxon>Lophotrochozoa</taxon>
        <taxon>Mollusca</taxon>
        <taxon>Gastropoda</taxon>
        <taxon>Caenogastropoda</taxon>
        <taxon>Littorinimorpha</taxon>
        <taxon>Littorinoidea</taxon>
        <taxon>Littorinidae</taxon>
        <taxon>Littorina</taxon>
    </lineage>
</organism>
<comment type="caution">
    <text evidence="2">The sequence shown here is derived from an EMBL/GenBank/DDBJ whole genome shotgun (WGS) entry which is preliminary data.</text>
</comment>